<dbReference type="Proteomes" id="UP000276603">
    <property type="component" value="Unassembled WGS sequence"/>
</dbReference>
<proteinExistence type="predicted"/>
<organism evidence="1 2">
    <name type="scientific">Ulvibacterium marinum</name>
    <dbReference type="NCBI Taxonomy" id="2419782"/>
    <lineage>
        <taxon>Bacteria</taxon>
        <taxon>Pseudomonadati</taxon>
        <taxon>Bacteroidota</taxon>
        <taxon>Flavobacteriia</taxon>
        <taxon>Flavobacteriales</taxon>
        <taxon>Flavobacteriaceae</taxon>
        <taxon>Ulvibacterium</taxon>
    </lineage>
</organism>
<gene>
    <name evidence="1" type="ORF">D7Z94_00090</name>
</gene>
<sequence>MKKLLFVLLILVFGCSDDKEEDLCFPDGVIIDLIVRNFFVELVSADGENLIENGTFKSNEIVLRYKESKITGSVFENVEGLENVITMNLFGDDGDNTFLIDLSMSVTDTLVLNLTKTVNECGIADFSLNSATYNGLVKTLLPFNEHGDSEKIVVIK</sequence>
<dbReference type="OrthoDB" id="1446228at2"/>
<accession>A0A3B0CEC9</accession>
<evidence type="ECO:0000313" key="2">
    <source>
        <dbReference type="Proteomes" id="UP000276603"/>
    </source>
</evidence>
<dbReference type="RefSeq" id="WP_120709489.1">
    <property type="nucleotide sequence ID" value="NZ_RBCJ01000001.1"/>
</dbReference>
<evidence type="ECO:0000313" key="1">
    <source>
        <dbReference type="EMBL" id="RKN82299.1"/>
    </source>
</evidence>
<keyword evidence="2" id="KW-1185">Reference proteome</keyword>
<dbReference type="PROSITE" id="PS51257">
    <property type="entry name" value="PROKAR_LIPOPROTEIN"/>
    <property type="match status" value="1"/>
</dbReference>
<dbReference type="AlphaFoldDB" id="A0A3B0CEC9"/>
<dbReference type="EMBL" id="RBCJ01000001">
    <property type="protein sequence ID" value="RKN82299.1"/>
    <property type="molecule type" value="Genomic_DNA"/>
</dbReference>
<protein>
    <submittedName>
        <fullName evidence="1">Uncharacterized protein</fullName>
    </submittedName>
</protein>
<reference evidence="1 2" key="1">
    <citation type="submission" date="2018-10" db="EMBL/GenBank/DDBJ databases">
        <title>Ulvibacterium marinum gen. nov., sp. nov., a novel marine bacterium of the family Flavobacteriaceae, isolated from a culture of the green alga Ulva prolifera.</title>
        <authorList>
            <person name="Zhang Z."/>
        </authorList>
    </citation>
    <scope>NUCLEOTIDE SEQUENCE [LARGE SCALE GENOMIC DNA]</scope>
    <source>
        <strain evidence="1 2">CCMM003</strain>
    </source>
</reference>
<comment type="caution">
    <text evidence="1">The sequence shown here is derived from an EMBL/GenBank/DDBJ whole genome shotgun (WGS) entry which is preliminary data.</text>
</comment>
<name>A0A3B0CEC9_9FLAO</name>